<evidence type="ECO:0000256" key="2">
    <source>
        <dbReference type="ARBA" id="ARBA00023026"/>
    </source>
</evidence>
<dbReference type="PROSITE" id="PS51208">
    <property type="entry name" value="AUTOTRANSPORTER"/>
    <property type="match status" value="1"/>
</dbReference>
<accession>A0A4R3YY37</accession>
<comment type="caution">
    <text evidence="5">The sequence shown here is derived from an EMBL/GenBank/DDBJ whole genome shotgun (WGS) entry which is preliminary data.</text>
</comment>
<dbReference type="PANTHER" id="PTHR35037:SF3">
    <property type="entry name" value="C-TERMINAL REGION OF AIDA-LIKE PROTEIN"/>
    <property type="match status" value="1"/>
</dbReference>
<dbReference type="EMBL" id="SMCS01000002">
    <property type="protein sequence ID" value="TCV96394.1"/>
    <property type="molecule type" value="Genomic_DNA"/>
</dbReference>
<organism evidence="5 6">
    <name type="scientific">Luteibacter rhizovicinus</name>
    <dbReference type="NCBI Taxonomy" id="242606"/>
    <lineage>
        <taxon>Bacteria</taxon>
        <taxon>Pseudomonadati</taxon>
        <taxon>Pseudomonadota</taxon>
        <taxon>Gammaproteobacteria</taxon>
        <taxon>Lysobacterales</taxon>
        <taxon>Rhodanobacteraceae</taxon>
        <taxon>Luteibacter</taxon>
    </lineage>
</organism>
<dbReference type="RefSeq" id="WP_132142580.1">
    <property type="nucleotide sequence ID" value="NZ_SMCS01000002.1"/>
</dbReference>
<evidence type="ECO:0000256" key="3">
    <source>
        <dbReference type="SAM" id="MobiDB-lite"/>
    </source>
</evidence>
<dbReference type="InterPro" id="IPR011050">
    <property type="entry name" value="Pectin_lyase_fold/virulence"/>
</dbReference>
<feature type="region of interest" description="Disordered" evidence="3">
    <location>
        <begin position="1178"/>
        <end position="1224"/>
    </location>
</feature>
<protein>
    <submittedName>
        <fullName evidence="5">Outer membrane autotransporter protein</fullName>
    </submittedName>
</protein>
<dbReference type="CDD" id="cd01344">
    <property type="entry name" value="PL2_Passenger_AT"/>
    <property type="match status" value="1"/>
</dbReference>
<keyword evidence="2" id="KW-0843">Virulence</keyword>
<dbReference type="SMART" id="SM00869">
    <property type="entry name" value="Autotransporter"/>
    <property type="match status" value="1"/>
</dbReference>
<dbReference type="NCBIfam" id="TIGR02601">
    <property type="entry name" value="autotrns_rpt"/>
    <property type="match status" value="8"/>
</dbReference>
<dbReference type="SUPFAM" id="SSF51126">
    <property type="entry name" value="Pectin lyase-like"/>
    <property type="match status" value="3"/>
</dbReference>
<reference evidence="5 6" key="1">
    <citation type="submission" date="2019-03" db="EMBL/GenBank/DDBJ databases">
        <title>Above-ground endophytic microbial communities from plants in different locations in the United States.</title>
        <authorList>
            <person name="Frank C."/>
        </authorList>
    </citation>
    <scope>NUCLEOTIDE SEQUENCE [LARGE SCALE GENOMIC DNA]</scope>
    <source>
        <strain evidence="5 6">LP_13_YM</strain>
    </source>
</reference>
<dbReference type="InterPro" id="IPR005546">
    <property type="entry name" value="Autotransporte_beta"/>
</dbReference>
<sequence length="1559" mass="156292">MNTIYRIVWNAATGKWVVASELAKSRTRMNRRRLTPLAVSFLLAGVAMAQVHADTISFPSGSTVDIGSDTRVIDGLTVSNGATGTIIGTGGTLIYNGGDFRIGGTASNTVQNLDMSGLTNFVFDSPTAVFSASGRATGGAANTTGVSNTTFNLASGTNVITASSFGVADTSRTVQGPATNQGTVRLGQTNTINADQITIGTNQTNGTLNFQDGISGGTVKIRGTDGISAVSNWNIATGSNSNYSGAVGLADFTGGILDAKVDALTIATSVFGTNPATGTFSLGQGVLDANTILLGQRTSTSGAGNTTARLNIGGGGTVLANTVTVGVRTGTTGTVSSTINLNGGALRAGSVVAGAGTATRVINFNNGVLGNYANGQDMTVNVPIVLAAAGTHTFQVDGANALMTVSGVTSGAGGTLNKAGTGTLMLTANNTYTGGTTVNEGLIRFQTGANLGTGGITLDGGGLQWATGNTLDISTRLNALGSNGAVLDTNGNNVTLAGALTGANGQLIKQGAGTLTLTGNNTYDGVTQINAGDVVVGNGGTTGSIAGDVVNNTQLTINRSDAATLAGAISGVGTLVQAGTGTTILTGNNTYTGNTLVNAGGLQLGNGGTSGSVAGNVSLTAGTKLAVDRSDISLLPGIVSGAGSFEQVGTGTTVLASNQTYTGGTTIAAGTLQLGNGGSTGNIVGDVVNNGTLAFNFSGGTIFRGQVSGTGSLQQMGGTTVLTADNTNTGGTVIDGGMLQLGSGGTTGSIVGDIVNNGSLAIGRSDNVTLAGTVSGRGMLAQIGTGTTVLTADNTYTGGTLISGGILQLGDGGTTGGIVGDAINNGILTIDRADTVTQSGQMSGTGSLWQNGGGTTVLTGDNTYTGTTQVNAGHLHLGDGGTSGSIVGDVVLASGTTLRTDRADASLLPGTVSGAGALEQIGAGTTVLAGNNTYTGGTTIDAGTLQLGNGGSTGSVLGDVANSGTLAFNRADDVTFSNAVSGTGRLTQLGLGTLNLSGDQTYTGATQVQRGTLSIGGSIQSDTSVAAGATLSGFGVIHGNVYNEGTLWPGNAIAGDTTYGTLTIQGDYVGNNGRLALNSFLGTDDSPSSKLVIDGGNASGTTNVVLHNTSTTIGQTFNDGILVIAATNGGTTDTNAFALQGQTRSGASSYRLFRGDLAGTNPDNWYLRNQFVVPDPVDPVKPVDPIGPDPVTPVDPGAPDPTTPPGPPDLVLDPNPVQPPLPPGSYPIIGPEIATYGVIQPIARELGMLTLGTMQQRTGDSALMQPAPARDDSRPAVWTRVFASNIDNTYRAFAAPRAKGNLSGLQVGADLWQSTSSDGSGYRFGGYLAHSNADVRVRGLVTNDAATNYEMQRTGSVNLQANSAGAYWTHYGRSGWYLDGVVQASTYRGTASTDSTRLSPSGTGFMGSLEFGYPFAMPQLGSSFVLEPQVQAVWQQVRFGEEKDAAGSVALGTTQGTSGRVGLRGKWQVDTSSGARWEPYVAVNYWHDRGARATTVYSGTDSAPLLSTASRVEVSGGVTARLTTNLGIYASASYQVGVGATKNAQRDSFTANAGIRFTW</sequence>
<dbReference type="InterPro" id="IPR024973">
    <property type="entry name" value="ESPR"/>
</dbReference>
<dbReference type="Proteomes" id="UP000295645">
    <property type="component" value="Unassembled WGS sequence"/>
</dbReference>
<dbReference type="InterPro" id="IPR036709">
    <property type="entry name" value="Autotransporte_beta_dom_sf"/>
</dbReference>
<feature type="domain" description="Autotransporter" evidence="4">
    <location>
        <begin position="1270"/>
        <end position="1559"/>
    </location>
</feature>
<dbReference type="Pfam" id="PF12951">
    <property type="entry name" value="PATR"/>
    <property type="match status" value="9"/>
</dbReference>
<dbReference type="Pfam" id="PF18883">
    <property type="entry name" value="AC_1"/>
    <property type="match status" value="1"/>
</dbReference>
<evidence type="ECO:0000259" key="4">
    <source>
        <dbReference type="PROSITE" id="PS51208"/>
    </source>
</evidence>
<feature type="compositionally biased region" description="Pro residues" evidence="3">
    <location>
        <begin position="1185"/>
        <end position="1208"/>
    </location>
</feature>
<evidence type="ECO:0000313" key="5">
    <source>
        <dbReference type="EMBL" id="TCV96394.1"/>
    </source>
</evidence>
<name>A0A4R3YY37_9GAMM</name>
<dbReference type="InterPro" id="IPR043990">
    <property type="entry name" value="AC_1"/>
</dbReference>
<dbReference type="Pfam" id="PF13018">
    <property type="entry name" value="ESPR"/>
    <property type="match status" value="1"/>
</dbReference>
<dbReference type="NCBIfam" id="TIGR01414">
    <property type="entry name" value="autotrans_barl"/>
    <property type="match status" value="1"/>
</dbReference>
<dbReference type="InterPro" id="IPR006315">
    <property type="entry name" value="OM_autotransptr_brl_dom"/>
</dbReference>
<dbReference type="OrthoDB" id="6053567at2"/>
<dbReference type="PANTHER" id="PTHR35037">
    <property type="entry name" value="C-TERMINAL REGION OF AIDA-LIKE PROTEIN"/>
    <property type="match status" value="1"/>
</dbReference>
<evidence type="ECO:0000313" key="6">
    <source>
        <dbReference type="Proteomes" id="UP000295645"/>
    </source>
</evidence>
<evidence type="ECO:0000256" key="1">
    <source>
        <dbReference type="ARBA" id="ARBA00022729"/>
    </source>
</evidence>
<proteinExistence type="predicted"/>
<dbReference type="InterPro" id="IPR051551">
    <property type="entry name" value="Autotransporter_adhesion"/>
</dbReference>
<keyword evidence="6" id="KW-1185">Reference proteome</keyword>
<dbReference type="GO" id="GO:0019867">
    <property type="term" value="C:outer membrane"/>
    <property type="evidence" value="ECO:0007669"/>
    <property type="project" value="InterPro"/>
</dbReference>
<gene>
    <name evidence="5" type="ORF">EC912_102745</name>
</gene>
<dbReference type="InterPro" id="IPR012332">
    <property type="entry name" value="Autotransporter_pectin_lyase_C"/>
</dbReference>
<keyword evidence="1" id="KW-0732">Signal</keyword>
<dbReference type="Gene3D" id="2.160.20.20">
    <property type="match status" value="3"/>
</dbReference>
<dbReference type="InterPro" id="IPR013425">
    <property type="entry name" value="Autotrns_rpt"/>
</dbReference>
<dbReference type="Gene3D" id="2.40.128.130">
    <property type="entry name" value="Autotransporter beta-domain"/>
    <property type="match status" value="1"/>
</dbReference>
<dbReference type="SUPFAM" id="SSF103515">
    <property type="entry name" value="Autotransporter"/>
    <property type="match status" value="1"/>
</dbReference>